<evidence type="ECO:0000256" key="4">
    <source>
        <dbReference type="ARBA" id="ARBA00022898"/>
    </source>
</evidence>
<dbReference type="InterPro" id="IPR010977">
    <property type="entry name" value="Aromatic_deC"/>
</dbReference>
<sequence>MDQVVEPELLADAAQRAQRYLRGVTARRVSPDIEAVERLAELGGPLPDRATADEEVLRLLDEVGSPATMASAGGRYFGLVIGGALPVTVAANWLATAWDQNAAMRLTSPVAAQLEDIALEWLKQLFELPGSTGGAFVTGASMASFTALAAARQAILARVGWDADARGLFGAPPIRVVVGDEVHVTVLKALTLLGFGRDTLIRVPVDGQGRMQADALPALDDRTIVCIQAGNVNTGAFDPAEMICRQASAAGAWVHVDGAFGMWAACAPRRAHLTAGVPLADSWATDAHKWLNTPYDCGIALVREPEHLRRAMTASAAYLQASDQREASQLNPELSRRARAVEVWAAIRSLGRDGIADLVERTCSHASKLAERLSAAGFAVLNDVVINQVLVAGESDEATDRMIAEIQRDGTCWCGGTTWQGRRAMRVSVSSWATTDEDMEMSFDAMMRLGRAAGAVGRSPSLA</sequence>
<gene>
    <name evidence="8" type="ORF">EJC49_14660</name>
</gene>
<dbReference type="GO" id="GO:0019752">
    <property type="term" value="P:carboxylic acid metabolic process"/>
    <property type="evidence" value="ECO:0007669"/>
    <property type="project" value="InterPro"/>
</dbReference>
<dbReference type="InterPro" id="IPR002129">
    <property type="entry name" value="PyrdxlP-dep_de-COase"/>
</dbReference>
<dbReference type="InterPro" id="IPR015424">
    <property type="entry name" value="PyrdxlP-dep_Trfase"/>
</dbReference>
<dbReference type="Pfam" id="PF00282">
    <property type="entry name" value="Pyridoxal_deC"/>
    <property type="match status" value="1"/>
</dbReference>
<evidence type="ECO:0000256" key="7">
    <source>
        <dbReference type="RuleBase" id="RU000382"/>
    </source>
</evidence>
<dbReference type="OrthoDB" id="9803665at2"/>
<feature type="modified residue" description="N6-(pyridoxal phosphate)lysine" evidence="6">
    <location>
        <position position="289"/>
    </location>
</feature>
<keyword evidence="8" id="KW-0032">Aminotransferase</keyword>
<dbReference type="Proteomes" id="UP000278398">
    <property type="component" value="Unassembled WGS sequence"/>
</dbReference>
<evidence type="ECO:0000313" key="9">
    <source>
        <dbReference type="Proteomes" id="UP000278398"/>
    </source>
</evidence>
<evidence type="ECO:0000256" key="5">
    <source>
        <dbReference type="ARBA" id="ARBA00023239"/>
    </source>
</evidence>
<organism evidence="8 9">
    <name type="scientific">Aquibium carbonis</name>
    <dbReference type="NCBI Taxonomy" id="2495581"/>
    <lineage>
        <taxon>Bacteria</taxon>
        <taxon>Pseudomonadati</taxon>
        <taxon>Pseudomonadota</taxon>
        <taxon>Alphaproteobacteria</taxon>
        <taxon>Hyphomicrobiales</taxon>
        <taxon>Phyllobacteriaceae</taxon>
        <taxon>Aquibium</taxon>
    </lineage>
</organism>
<keyword evidence="5 7" id="KW-0456">Lyase</keyword>
<dbReference type="PANTHER" id="PTHR11999">
    <property type="entry name" value="GROUP II PYRIDOXAL-5-PHOSPHATE DECARBOXYLASE"/>
    <property type="match status" value="1"/>
</dbReference>
<proteinExistence type="inferred from homology"/>
<evidence type="ECO:0000256" key="1">
    <source>
        <dbReference type="ARBA" id="ARBA00001933"/>
    </source>
</evidence>
<comment type="cofactor">
    <cofactor evidence="1 6 7">
        <name>pyridoxal 5'-phosphate</name>
        <dbReference type="ChEBI" id="CHEBI:597326"/>
    </cofactor>
</comment>
<evidence type="ECO:0000256" key="6">
    <source>
        <dbReference type="PIRSR" id="PIRSR602129-50"/>
    </source>
</evidence>
<evidence type="ECO:0000313" key="8">
    <source>
        <dbReference type="EMBL" id="RST85634.1"/>
    </source>
</evidence>
<keyword evidence="3" id="KW-0210">Decarboxylase</keyword>
<accession>A0A3R9YE87</accession>
<dbReference type="PANTHER" id="PTHR11999:SF70">
    <property type="entry name" value="MIP05841P"/>
    <property type="match status" value="1"/>
</dbReference>
<dbReference type="Gene3D" id="3.90.1150.10">
    <property type="entry name" value="Aspartate Aminotransferase, domain 1"/>
    <property type="match status" value="1"/>
</dbReference>
<dbReference type="RefSeq" id="WP_126700682.1">
    <property type="nucleotide sequence ID" value="NZ_RWKW01000052.1"/>
</dbReference>
<dbReference type="Gene3D" id="3.40.640.10">
    <property type="entry name" value="Type I PLP-dependent aspartate aminotransferase-like (Major domain)"/>
    <property type="match status" value="1"/>
</dbReference>
<reference evidence="8 9" key="1">
    <citation type="submission" date="2018-12" db="EMBL/GenBank/DDBJ databases">
        <title>Mesorhizobium carbonis sp. nov., isolated from coal mine water.</title>
        <authorList>
            <person name="Xin W."/>
            <person name="Xu Z."/>
            <person name="Xiang F."/>
            <person name="Zhang J."/>
            <person name="Xi L."/>
            <person name="Liu J."/>
        </authorList>
    </citation>
    <scope>NUCLEOTIDE SEQUENCE [LARGE SCALE GENOMIC DNA]</scope>
    <source>
        <strain evidence="8 9">B2.3</strain>
    </source>
</reference>
<dbReference type="SUPFAM" id="SSF53383">
    <property type="entry name" value="PLP-dependent transferases"/>
    <property type="match status" value="1"/>
</dbReference>
<dbReference type="GO" id="GO:0008483">
    <property type="term" value="F:transaminase activity"/>
    <property type="evidence" value="ECO:0007669"/>
    <property type="project" value="UniProtKB-KW"/>
</dbReference>
<dbReference type="InterPro" id="IPR015422">
    <property type="entry name" value="PyrdxlP-dep_Trfase_small"/>
</dbReference>
<dbReference type="GO" id="GO:0016831">
    <property type="term" value="F:carboxy-lyase activity"/>
    <property type="evidence" value="ECO:0007669"/>
    <property type="project" value="UniProtKB-KW"/>
</dbReference>
<keyword evidence="4 6" id="KW-0663">Pyridoxal phosphate</keyword>
<evidence type="ECO:0000256" key="3">
    <source>
        <dbReference type="ARBA" id="ARBA00022793"/>
    </source>
</evidence>
<dbReference type="EMBL" id="RWKW01000052">
    <property type="protein sequence ID" value="RST85634.1"/>
    <property type="molecule type" value="Genomic_DNA"/>
</dbReference>
<dbReference type="AlphaFoldDB" id="A0A3R9YE87"/>
<name>A0A3R9YE87_9HYPH</name>
<keyword evidence="8" id="KW-0808">Transferase</keyword>
<protein>
    <submittedName>
        <fullName evidence="8">Aspartate aminotransferase family protein</fullName>
    </submittedName>
</protein>
<evidence type="ECO:0000256" key="2">
    <source>
        <dbReference type="ARBA" id="ARBA00009533"/>
    </source>
</evidence>
<dbReference type="GO" id="GO:0030170">
    <property type="term" value="F:pyridoxal phosphate binding"/>
    <property type="evidence" value="ECO:0007669"/>
    <property type="project" value="InterPro"/>
</dbReference>
<keyword evidence="9" id="KW-1185">Reference proteome</keyword>
<comment type="caution">
    <text evidence="8">The sequence shown here is derived from an EMBL/GenBank/DDBJ whole genome shotgun (WGS) entry which is preliminary data.</text>
</comment>
<comment type="similarity">
    <text evidence="2 7">Belongs to the group II decarboxylase family.</text>
</comment>
<dbReference type="InterPro" id="IPR015421">
    <property type="entry name" value="PyrdxlP-dep_Trfase_major"/>
</dbReference>